<comment type="caution">
    <text evidence="7">The sequence shown here is derived from an EMBL/GenBank/DDBJ whole genome shotgun (WGS) entry which is preliminary data.</text>
</comment>
<name>A0AAD4CP32_ASPNN</name>
<evidence type="ECO:0000256" key="5">
    <source>
        <dbReference type="ARBA" id="ARBA00023242"/>
    </source>
</evidence>
<evidence type="ECO:0000256" key="3">
    <source>
        <dbReference type="ARBA" id="ARBA00007321"/>
    </source>
</evidence>
<dbReference type="Pfam" id="PF09496">
    <property type="entry name" value="CENP-O"/>
    <property type="match status" value="1"/>
</dbReference>
<protein>
    <submittedName>
        <fullName evidence="7">Uncharacterized protein</fullName>
    </submittedName>
</protein>
<dbReference type="EMBL" id="VCAU01000032">
    <property type="protein sequence ID" value="KAF9889882.1"/>
    <property type="molecule type" value="Genomic_DNA"/>
</dbReference>
<organism evidence="7 8">
    <name type="scientific">Aspergillus nanangensis</name>
    <dbReference type="NCBI Taxonomy" id="2582783"/>
    <lineage>
        <taxon>Eukaryota</taxon>
        <taxon>Fungi</taxon>
        <taxon>Dikarya</taxon>
        <taxon>Ascomycota</taxon>
        <taxon>Pezizomycotina</taxon>
        <taxon>Eurotiomycetes</taxon>
        <taxon>Eurotiomycetidae</taxon>
        <taxon>Eurotiales</taxon>
        <taxon>Aspergillaceae</taxon>
        <taxon>Aspergillus</taxon>
        <taxon>Aspergillus subgen. Circumdati</taxon>
    </lineage>
</organism>
<reference evidence="7" key="1">
    <citation type="journal article" date="2019" name="Beilstein J. Org. Chem.">
        <title>Nanangenines: drimane sesquiterpenoids as the dominant metabolite cohort of a novel Australian fungus, Aspergillus nanangensis.</title>
        <authorList>
            <person name="Lacey H.J."/>
            <person name="Gilchrist C.L.M."/>
            <person name="Crombie A."/>
            <person name="Kalaitzis J.A."/>
            <person name="Vuong D."/>
            <person name="Rutledge P.J."/>
            <person name="Turner P."/>
            <person name="Pitt J.I."/>
            <person name="Lacey E."/>
            <person name="Chooi Y.H."/>
            <person name="Piggott A.M."/>
        </authorList>
    </citation>
    <scope>NUCLEOTIDE SEQUENCE</scope>
    <source>
        <strain evidence="7">MST-FP2251</strain>
    </source>
</reference>
<dbReference type="PANTHER" id="PTHR14582:SF1">
    <property type="entry name" value="CENTROMERE PROTEIN O"/>
    <property type="match status" value="1"/>
</dbReference>
<keyword evidence="4" id="KW-0158">Chromosome</keyword>
<evidence type="ECO:0000256" key="1">
    <source>
        <dbReference type="ARBA" id="ARBA00004123"/>
    </source>
</evidence>
<evidence type="ECO:0000313" key="7">
    <source>
        <dbReference type="EMBL" id="KAF9889882.1"/>
    </source>
</evidence>
<dbReference type="PANTHER" id="PTHR14582">
    <property type="entry name" value="INNER KINETOCHORE SUBUNIT MAL2"/>
    <property type="match status" value="1"/>
</dbReference>
<gene>
    <name evidence="7" type="ORF">FE257_006972</name>
</gene>
<dbReference type="Proteomes" id="UP001194746">
    <property type="component" value="Unassembled WGS sequence"/>
</dbReference>
<dbReference type="AlphaFoldDB" id="A0AAD4CP32"/>
<comment type="subcellular location">
    <subcellularLocation>
        <location evidence="2">Chromosome</location>
        <location evidence="2">Centromere</location>
    </subcellularLocation>
    <subcellularLocation>
        <location evidence="1">Nucleus</location>
    </subcellularLocation>
</comment>
<dbReference type="GO" id="GO:0005634">
    <property type="term" value="C:nucleus"/>
    <property type="evidence" value="ECO:0007669"/>
    <property type="project" value="UniProtKB-SubCell"/>
</dbReference>
<dbReference type="InterPro" id="IPR018464">
    <property type="entry name" value="CENP-O"/>
</dbReference>
<reference evidence="7" key="2">
    <citation type="submission" date="2020-02" db="EMBL/GenBank/DDBJ databases">
        <authorList>
            <person name="Gilchrist C.L.M."/>
            <person name="Chooi Y.-H."/>
        </authorList>
    </citation>
    <scope>NUCLEOTIDE SEQUENCE</scope>
    <source>
        <strain evidence="7">MST-FP2251</strain>
    </source>
</reference>
<comment type="similarity">
    <text evidence="3">Belongs to the CENP-O/MCM21 family.</text>
</comment>
<dbReference type="GO" id="GO:0031511">
    <property type="term" value="C:Mis6-Sim4 complex"/>
    <property type="evidence" value="ECO:0007669"/>
    <property type="project" value="TreeGrafter"/>
</dbReference>
<evidence type="ECO:0000256" key="4">
    <source>
        <dbReference type="ARBA" id="ARBA00022454"/>
    </source>
</evidence>
<keyword evidence="8" id="KW-1185">Reference proteome</keyword>
<keyword evidence="6" id="KW-0137">Centromere</keyword>
<proteinExistence type="inferred from homology"/>
<evidence type="ECO:0000313" key="8">
    <source>
        <dbReference type="Proteomes" id="UP001194746"/>
    </source>
</evidence>
<sequence length="339" mass="38249">MSRNTTPQSSMEEELDSEITSIRAELRKLHHRRRILSSSLLASDKLQTRLKAHQSATKNTPTSLSITSLASDISPLADSAGKHSELNHHRVAFSATTFPFTDPSPTTENPHLLGVRIDVCTRSGRYTKPYYILLKRARTGDGGDGEQNKHFQIHRHTIPAFIAMDRLERRFLPVPSSATEAETEEQRLKPWKTRARKQDLWGLVRELRRELVAWHLRKDAVGFLREKLGVVRRGAGDYDDEGVWVRDVLADDMVETRLERNELGIIALSATTLEATYVRVEWEDGRVGRFKISNSGIVERAVILGDQGRDKAIEGILTGGDGRVETVLDRLKKTKTSPE</sequence>
<keyword evidence="5" id="KW-0539">Nucleus</keyword>
<evidence type="ECO:0000256" key="2">
    <source>
        <dbReference type="ARBA" id="ARBA00004584"/>
    </source>
</evidence>
<accession>A0AAD4CP32</accession>
<evidence type="ECO:0000256" key="6">
    <source>
        <dbReference type="ARBA" id="ARBA00023328"/>
    </source>
</evidence>